<evidence type="ECO:0000256" key="1">
    <source>
        <dbReference type="ARBA" id="ARBA00004141"/>
    </source>
</evidence>
<dbReference type="PANTHER" id="PTHR11003">
    <property type="entry name" value="POTASSIUM CHANNEL, SUBFAMILY K"/>
    <property type="match status" value="1"/>
</dbReference>
<keyword evidence="4" id="KW-0630">Potassium</keyword>
<evidence type="ECO:0000256" key="8">
    <source>
        <dbReference type="ARBA" id="ARBA00023303"/>
    </source>
</evidence>
<keyword evidence="6 9" id="KW-0406">Ion transport</keyword>
<evidence type="ECO:0000256" key="7">
    <source>
        <dbReference type="ARBA" id="ARBA00023136"/>
    </source>
</evidence>
<evidence type="ECO:0000256" key="5">
    <source>
        <dbReference type="ARBA" id="ARBA00022989"/>
    </source>
</evidence>
<dbReference type="GO" id="GO:0022841">
    <property type="term" value="F:potassium ion leak channel activity"/>
    <property type="evidence" value="ECO:0007669"/>
    <property type="project" value="TreeGrafter"/>
</dbReference>
<evidence type="ECO:0000256" key="2">
    <source>
        <dbReference type="ARBA" id="ARBA00022448"/>
    </source>
</evidence>
<feature type="transmembrane region" description="Helical" evidence="11">
    <location>
        <begin position="98"/>
        <end position="116"/>
    </location>
</feature>
<proteinExistence type="inferred from homology"/>
<evidence type="ECO:0000256" key="6">
    <source>
        <dbReference type="ARBA" id="ARBA00023065"/>
    </source>
</evidence>
<dbReference type="Proteomes" id="UP000314982">
    <property type="component" value="Unassembled WGS sequence"/>
</dbReference>
<keyword evidence="8 9" id="KW-0407">Ion channel</keyword>
<comment type="subcellular location">
    <subcellularLocation>
        <location evidence="1">Membrane</location>
        <topology evidence="1">Multi-pass membrane protein</topology>
    </subcellularLocation>
</comment>
<organism evidence="13 14">
    <name type="scientific">Hucho hucho</name>
    <name type="common">huchen</name>
    <dbReference type="NCBI Taxonomy" id="62062"/>
    <lineage>
        <taxon>Eukaryota</taxon>
        <taxon>Metazoa</taxon>
        <taxon>Chordata</taxon>
        <taxon>Craniata</taxon>
        <taxon>Vertebrata</taxon>
        <taxon>Euteleostomi</taxon>
        <taxon>Actinopterygii</taxon>
        <taxon>Neopterygii</taxon>
        <taxon>Teleostei</taxon>
        <taxon>Protacanthopterygii</taxon>
        <taxon>Salmoniformes</taxon>
        <taxon>Salmonidae</taxon>
        <taxon>Salmoninae</taxon>
        <taxon>Hucho</taxon>
    </lineage>
</organism>
<comment type="similarity">
    <text evidence="9">Belongs to the two pore domain potassium channel (TC 1.A.1.8) family.</text>
</comment>
<dbReference type="GO" id="GO:0030322">
    <property type="term" value="P:stabilization of membrane potential"/>
    <property type="evidence" value="ECO:0007669"/>
    <property type="project" value="TreeGrafter"/>
</dbReference>
<protein>
    <submittedName>
        <fullName evidence="13">Potassium channel, subfamily K, member 7</fullName>
    </submittedName>
</protein>
<evidence type="ECO:0000256" key="9">
    <source>
        <dbReference type="RuleBase" id="RU003857"/>
    </source>
</evidence>
<feature type="transmembrane region" description="Helical" evidence="11">
    <location>
        <begin position="204"/>
        <end position="221"/>
    </location>
</feature>
<feature type="domain" description="Potassium channel" evidence="12">
    <location>
        <begin position="187"/>
        <end position="261"/>
    </location>
</feature>
<keyword evidence="3 9" id="KW-0812">Transmembrane</keyword>
<reference evidence="14" key="1">
    <citation type="submission" date="2018-06" db="EMBL/GenBank/DDBJ databases">
        <title>Genome assembly of Danube salmon.</title>
        <authorList>
            <person name="Macqueen D.J."/>
            <person name="Gundappa M.K."/>
        </authorList>
    </citation>
    <scope>NUCLEOTIDE SEQUENCE [LARGE SCALE GENOMIC DNA]</scope>
</reference>
<feature type="transmembrane region" description="Helical" evidence="11">
    <location>
        <begin position="16"/>
        <end position="38"/>
    </location>
</feature>
<feature type="transmembrane region" description="Helical" evidence="11">
    <location>
        <begin position="174"/>
        <end position="192"/>
    </location>
</feature>
<feature type="compositionally biased region" description="Pro residues" evidence="10">
    <location>
        <begin position="314"/>
        <end position="338"/>
    </location>
</feature>
<feature type="domain" description="Potassium channel" evidence="12">
    <location>
        <begin position="91"/>
        <end position="150"/>
    </location>
</feature>
<dbReference type="AlphaFoldDB" id="A0A4W5MHD3"/>
<dbReference type="PRINTS" id="PR01333">
    <property type="entry name" value="2POREKCHANEL"/>
</dbReference>
<evidence type="ECO:0000256" key="4">
    <source>
        <dbReference type="ARBA" id="ARBA00022958"/>
    </source>
</evidence>
<evidence type="ECO:0000256" key="3">
    <source>
        <dbReference type="ARBA" id="ARBA00022692"/>
    </source>
</evidence>
<dbReference type="Pfam" id="PF07885">
    <property type="entry name" value="Ion_trans_2"/>
    <property type="match status" value="2"/>
</dbReference>
<keyword evidence="2 9" id="KW-0813">Transport</keyword>
<dbReference type="SUPFAM" id="SSF81324">
    <property type="entry name" value="Voltage-gated potassium channels"/>
    <property type="match status" value="2"/>
</dbReference>
<dbReference type="STRING" id="62062.ENSHHUP00000037258"/>
<keyword evidence="14" id="KW-1185">Reference proteome</keyword>
<feature type="compositionally biased region" description="Basic and acidic residues" evidence="10">
    <location>
        <begin position="285"/>
        <end position="298"/>
    </location>
</feature>
<dbReference type="GO" id="GO:0015271">
    <property type="term" value="F:outward rectifier potassium channel activity"/>
    <property type="evidence" value="ECO:0007669"/>
    <property type="project" value="TreeGrafter"/>
</dbReference>
<accession>A0A4W5MHD3</accession>
<dbReference type="InterPro" id="IPR003280">
    <property type="entry name" value="2pore_dom_K_chnl"/>
</dbReference>
<dbReference type="PANTHER" id="PTHR11003:SF59">
    <property type="entry name" value="POTASSIUM CHANNEL SUBFAMILY K MEMBER 1"/>
    <property type="match status" value="1"/>
</dbReference>
<dbReference type="GeneTree" id="ENSGT00940000155293"/>
<evidence type="ECO:0000256" key="11">
    <source>
        <dbReference type="SAM" id="Phobius"/>
    </source>
</evidence>
<dbReference type="Ensembl" id="ENSHHUT00000038739.1">
    <property type="protein sequence ID" value="ENSHHUP00000037258.1"/>
    <property type="gene ID" value="ENSHHUG00000023303.1"/>
</dbReference>
<reference evidence="13" key="2">
    <citation type="submission" date="2025-08" db="UniProtKB">
        <authorList>
            <consortium name="Ensembl"/>
        </authorList>
    </citation>
    <scope>IDENTIFICATION</scope>
</reference>
<sequence>MVCWVDSFQRFCRKHAFWFLLLSYVLFTLFGGLVLMAIEQPQENKLRAQVLELREHFLRDNYCVPESRLDTIIVKASFSANRNIAVLDAHRDDWNWDFISSMFFVTNVLTVRGYGYSGLLSDDGKVFCIFYCLLGIPLTLFVLSCLSDLMLPILTHGPVLHLQTYWGLPYGRAVLLHASLFSLVLAILLFLLPATSLCYLEPEWSFLDALFFCVVTLSTIGQGDYLLGKRRNEATKECMEFLTSCYLMAGIVAILTFQETATEVPQVQAVLRLFCGPQDREVKGTDRDEMVLRAEDSGPRGAPEHPPCLHLPRPLEPPPPMSPDQPNPQEPDPQPILR</sequence>
<evidence type="ECO:0000313" key="13">
    <source>
        <dbReference type="Ensembl" id="ENSHHUP00000037258.1"/>
    </source>
</evidence>
<dbReference type="InterPro" id="IPR013099">
    <property type="entry name" value="K_chnl_dom"/>
</dbReference>
<evidence type="ECO:0000313" key="14">
    <source>
        <dbReference type="Proteomes" id="UP000314982"/>
    </source>
</evidence>
<dbReference type="Gene3D" id="1.10.287.70">
    <property type="match status" value="1"/>
</dbReference>
<keyword evidence="7 11" id="KW-0472">Membrane</keyword>
<name>A0A4W5MHD3_9TELE</name>
<feature type="transmembrane region" description="Helical" evidence="11">
    <location>
        <begin position="128"/>
        <end position="154"/>
    </location>
</feature>
<evidence type="ECO:0000259" key="12">
    <source>
        <dbReference type="Pfam" id="PF07885"/>
    </source>
</evidence>
<keyword evidence="5 11" id="KW-1133">Transmembrane helix</keyword>
<evidence type="ECO:0000256" key="10">
    <source>
        <dbReference type="SAM" id="MobiDB-lite"/>
    </source>
</evidence>
<feature type="region of interest" description="Disordered" evidence="10">
    <location>
        <begin position="285"/>
        <end position="338"/>
    </location>
</feature>
<reference evidence="13" key="3">
    <citation type="submission" date="2025-09" db="UniProtKB">
        <authorList>
            <consortium name="Ensembl"/>
        </authorList>
    </citation>
    <scope>IDENTIFICATION</scope>
</reference>
<dbReference type="GO" id="GO:0005886">
    <property type="term" value="C:plasma membrane"/>
    <property type="evidence" value="ECO:0007669"/>
    <property type="project" value="TreeGrafter"/>
</dbReference>